<protein>
    <submittedName>
        <fullName evidence="1">Sugar ABC transporter substrate-binding protein</fullName>
    </submittedName>
</protein>
<organism evidence="1 2">
    <name type="scientific">Phytohabitans houttuyneae</name>
    <dbReference type="NCBI Taxonomy" id="1076126"/>
    <lineage>
        <taxon>Bacteria</taxon>
        <taxon>Bacillati</taxon>
        <taxon>Actinomycetota</taxon>
        <taxon>Actinomycetes</taxon>
        <taxon>Micromonosporales</taxon>
        <taxon>Micromonosporaceae</taxon>
    </lineage>
</organism>
<dbReference type="AlphaFoldDB" id="A0A6V8K773"/>
<evidence type="ECO:0000313" key="1">
    <source>
        <dbReference type="EMBL" id="GFJ79604.1"/>
    </source>
</evidence>
<comment type="caution">
    <text evidence="1">The sequence shown here is derived from an EMBL/GenBank/DDBJ whole genome shotgun (WGS) entry which is preliminary data.</text>
</comment>
<dbReference type="Proteomes" id="UP000482800">
    <property type="component" value="Unassembled WGS sequence"/>
</dbReference>
<accession>A0A6V8K773</accession>
<dbReference type="SUPFAM" id="SSF53850">
    <property type="entry name" value="Periplasmic binding protein-like II"/>
    <property type="match status" value="1"/>
</dbReference>
<dbReference type="PROSITE" id="PS51318">
    <property type="entry name" value="TAT"/>
    <property type="match status" value="1"/>
</dbReference>
<proteinExistence type="predicted"/>
<dbReference type="InterPro" id="IPR050490">
    <property type="entry name" value="Bact_solute-bd_prot1"/>
</dbReference>
<dbReference type="InterPro" id="IPR006311">
    <property type="entry name" value="TAT_signal"/>
</dbReference>
<dbReference type="RefSeq" id="WP_173057120.1">
    <property type="nucleotide sequence ID" value="NZ_BAABGO010000001.1"/>
</dbReference>
<dbReference type="InterPro" id="IPR006059">
    <property type="entry name" value="SBP"/>
</dbReference>
<reference evidence="1 2" key="1">
    <citation type="submission" date="2020-03" db="EMBL/GenBank/DDBJ databases">
        <title>Whole genome shotgun sequence of Phytohabitans houttuyneae NBRC 108639.</title>
        <authorList>
            <person name="Komaki H."/>
            <person name="Tamura T."/>
        </authorList>
    </citation>
    <scope>NUCLEOTIDE SEQUENCE [LARGE SCALE GENOMIC DNA]</scope>
    <source>
        <strain evidence="1 2">NBRC 108639</strain>
    </source>
</reference>
<dbReference type="Pfam" id="PF01547">
    <property type="entry name" value="SBP_bac_1"/>
    <property type="match status" value="1"/>
</dbReference>
<gene>
    <name evidence="1" type="ORF">Phou_037840</name>
</gene>
<dbReference type="PANTHER" id="PTHR43649">
    <property type="entry name" value="ARABINOSE-BINDING PROTEIN-RELATED"/>
    <property type="match status" value="1"/>
</dbReference>
<dbReference type="PROSITE" id="PS51257">
    <property type="entry name" value="PROKAR_LIPOPROTEIN"/>
    <property type="match status" value="1"/>
</dbReference>
<sequence length="441" mass="47118">MTDEPVRNAFDRRHVLRMAGLAGLGMGLAACGRGFGGGDDEPAGGAVQLNMVWWGDAKRAEKTQAALDIFQRKNSGITVKIEYQDSTPYKDKLATRFAAGDPPDVMAMRMDSLREYADRGALLDLGQHAGAVDLSGLSENAKALAAVSDKTYGVPAGLNAIGFVINKTVTEKYGVAIPDGNTWSWDDLAKFARDFTKASGGKIYGTAFEPATLANIIVYTRQRGEDFYTEDGALGISEATVVSWFEMVNKMRAERGFPPPGFIENVGASADQSYLAKGSIASQIIPTNNFLSYNAAAGGNLALLRIPGETQGVRRGQSVDCPHLWSVAAQSKHKDEALKLLNFLVNDVEASKATGTTRGVPPSSKVADEIKPTLSPDDQVATEYLGGLQKETLPRSFTYPPGSSKIASSLLSIAAEVEFKRQTPQQAAKAFLDAGRKALGK</sequence>
<dbReference type="PANTHER" id="PTHR43649:SF11">
    <property type="entry name" value="ABC TRANSPORTER SUBSTRATE-BINDING PROTEIN YESO-RELATED"/>
    <property type="match status" value="1"/>
</dbReference>
<evidence type="ECO:0000313" key="2">
    <source>
        <dbReference type="Proteomes" id="UP000482800"/>
    </source>
</evidence>
<reference evidence="1 2" key="2">
    <citation type="submission" date="2020-03" db="EMBL/GenBank/DDBJ databases">
        <authorList>
            <person name="Ichikawa N."/>
            <person name="Kimura A."/>
            <person name="Kitahashi Y."/>
            <person name="Uohara A."/>
        </authorList>
    </citation>
    <scope>NUCLEOTIDE SEQUENCE [LARGE SCALE GENOMIC DNA]</scope>
    <source>
        <strain evidence="1 2">NBRC 108639</strain>
    </source>
</reference>
<dbReference type="EMBL" id="BLPF01000001">
    <property type="protein sequence ID" value="GFJ79604.1"/>
    <property type="molecule type" value="Genomic_DNA"/>
</dbReference>
<dbReference type="Gene3D" id="3.40.190.10">
    <property type="entry name" value="Periplasmic binding protein-like II"/>
    <property type="match status" value="2"/>
</dbReference>
<name>A0A6V8K773_9ACTN</name>
<keyword evidence="2" id="KW-1185">Reference proteome</keyword>